<dbReference type="OrthoDB" id="8046612at2759"/>
<feature type="compositionally biased region" description="Basic residues" evidence="1">
    <location>
        <begin position="79"/>
        <end position="88"/>
    </location>
</feature>
<evidence type="ECO:0000313" key="4">
    <source>
        <dbReference type="Proteomes" id="UP000019118"/>
    </source>
</evidence>
<feature type="non-terminal residue" evidence="2">
    <location>
        <position position="1"/>
    </location>
</feature>
<sequence length="316" mass="36590">MDERSNDENNHPYNTVINDSIDISDIDEEIDEAVVVEELVQSDEDEQIENNQKIQCIQKQQPIADNSKPTTKQLETPVKAKKRSKKRKLSHRAARLEEVHCKEHCIERIDTQLSISIKKLAIHEKPPVNLPPLQLHQRKCCDDIKLSSSDRNLPKYNGYRSEYGLTSRQIKNRNRYVEMMRQKQLSRQKLIEEYRALKLQQNEKVFCQWLREVSSRNKEQNMRNLNAKHGSQGVSPSYLSSSTLVVSKMGKPKQRPKTAEYVPKTHIKKAIRPHTTQSCVYIEVSPKLLNQGIHIGDLLITNSKKLSKKLHILTVS</sequence>
<dbReference type="Proteomes" id="UP000019118">
    <property type="component" value="Unassembled WGS sequence"/>
</dbReference>
<dbReference type="AlphaFoldDB" id="N6SXV7"/>
<feature type="region of interest" description="Disordered" evidence="1">
    <location>
        <begin position="1"/>
        <end position="20"/>
    </location>
</feature>
<dbReference type="HOGENOM" id="CLU_880720_0_0_1"/>
<evidence type="ECO:0000313" key="2">
    <source>
        <dbReference type="EMBL" id="ENN72579.1"/>
    </source>
</evidence>
<dbReference type="EnsemblMetazoa" id="XM_019912173.1">
    <property type="protein sequence ID" value="XP_019767732.1"/>
    <property type="gene ID" value="LOC109542798"/>
</dbReference>
<keyword evidence="4" id="KW-1185">Reference proteome</keyword>
<evidence type="ECO:0008006" key="5">
    <source>
        <dbReference type="Google" id="ProtNLM"/>
    </source>
</evidence>
<reference evidence="2 4" key="1">
    <citation type="journal article" date="2013" name="Genome Biol.">
        <title>Draft genome of the mountain pine beetle, Dendroctonus ponderosae Hopkins, a major forest pest.</title>
        <authorList>
            <person name="Keeling C.I."/>
            <person name="Yuen M.M."/>
            <person name="Liao N.Y."/>
            <person name="Docking T.R."/>
            <person name="Chan S.K."/>
            <person name="Taylor G.A."/>
            <person name="Palmquist D.L."/>
            <person name="Jackman S.D."/>
            <person name="Nguyen A."/>
            <person name="Li M."/>
            <person name="Henderson H."/>
            <person name="Janes J.K."/>
            <person name="Zhao Y."/>
            <person name="Pandoh P."/>
            <person name="Moore R."/>
            <person name="Sperling F.A."/>
            <person name="Huber D.P."/>
            <person name="Birol I."/>
            <person name="Jones S.J."/>
            <person name="Bohlmann J."/>
        </authorList>
    </citation>
    <scope>NUCLEOTIDE SEQUENCE</scope>
</reference>
<dbReference type="KEGG" id="dpa:109542798"/>
<gene>
    <name evidence="3" type="primary">109542798</name>
    <name evidence="2" type="ORF">YQE_10680</name>
</gene>
<reference evidence="3" key="2">
    <citation type="submission" date="2024-08" db="UniProtKB">
        <authorList>
            <consortium name="EnsemblMetazoa"/>
        </authorList>
    </citation>
    <scope>IDENTIFICATION</scope>
</reference>
<proteinExistence type="predicted"/>
<accession>N6SXV7</accession>
<dbReference type="EMBL" id="KB741213">
    <property type="protein sequence ID" value="ENN72579.1"/>
    <property type="molecule type" value="Genomic_DNA"/>
</dbReference>
<feature type="compositionally biased region" description="Polar residues" evidence="1">
    <location>
        <begin position="63"/>
        <end position="74"/>
    </location>
</feature>
<name>N6SXV7_DENPD</name>
<evidence type="ECO:0000313" key="3">
    <source>
        <dbReference type="EnsemblMetazoa" id="XP_019767732.1"/>
    </source>
</evidence>
<feature type="compositionally biased region" description="Basic and acidic residues" evidence="1">
    <location>
        <begin position="1"/>
        <end position="10"/>
    </location>
</feature>
<evidence type="ECO:0000256" key="1">
    <source>
        <dbReference type="SAM" id="MobiDB-lite"/>
    </source>
</evidence>
<feature type="region of interest" description="Disordered" evidence="1">
    <location>
        <begin position="59"/>
        <end position="88"/>
    </location>
</feature>
<protein>
    <recommendedName>
        <fullName evidence="5">Coiled-coil domain-containing protein 181</fullName>
    </recommendedName>
</protein>
<organism evidence="2">
    <name type="scientific">Dendroctonus ponderosae</name>
    <name type="common">Mountain pine beetle</name>
    <dbReference type="NCBI Taxonomy" id="77166"/>
    <lineage>
        <taxon>Eukaryota</taxon>
        <taxon>Metazoa</taxon>
        <taxon>Ecdysozoa</taxon>
        <taxon>Arthropoda</taxon>
        <taxon>Hexapoda</taxon>
        <taxon>Insecta</taxon>
        <taxon>Pterygota</taxon>
        <taxon>Neoptera</taxon>
        <taxon>Endopterygota</taxon>
        <taxon>Coleoptera</taxon>
        <taxon>Polyphaga</taxon>
        <taxon>Cucujiformia</taxon>
        <taxon>Curculionidae</taxon>
        <taxon>Scolytinae</taxon>
        <taxon>Dendroctonus</taxon>
    </lineage>
</organism>